<dbReference type="OrthoDB" id="9823260at2"/>
<accession>A0A4R4PER8</accession>
<feature type="transmembrane region" description="Helical" evidence="2">
    <location>
        <begin position="82"/>
        <end position="102"/>
    </location>
</feature>
<feature type="region of interest" description="Disordered" evidence="1">
    <location>
        <begin position="1"/>
        <end position="22"/>
    </location>
</feature>
<evidence type="ECO:0000256" key="2">
    <source>
        <dbReference type="SAM" id="Phobius"/>
    </source>
</evidence>
<protein>
    <submittedName>
        <fullName evidence="3">Uncharacterized protein</fullName>
    </submittedName>
</protein>
<name>A0A4R4PER8_9ACTN</name>
<dbReference type="AlphaFoldDB" id="A0A4R4PER8"/>
<feature type="transmembrane region" description="Helical" evidence="2">
    <location>
        <begin position="54"/>
        <end position="76"/>
    </location>
</feature>
<organism evidence="3 4">
    <name type="scientific">Actinomadura bangladeshensis</name>
    <dbReference type="NCBI Taxonomy" id="453573"/>
    <lineage>
        <taxon>Bacteria</taxon>
        <taxon>Bacillati</taxon>
        <taxon>Actinomycetota</taxon>
        <taxon>Actinomycetes</taxon>
        <taxon>Streptosporangiales</taxon>
        <taxon>Thermomonosporaceae</taxon>
        <taxon>Actinomadura</taxon>
    </lineage>
</organism>
<evidence type="ECO:0000313" key="4">
    <source>
        <dbReference type="Proteomes" id="UP000295431"/>
    </source>
</evidence>
<reference evidence="3 4" key="1">
    <citation type="submission" date="2019-03" db="EMBL/GenBank/DDBJ databases">
        <title>Draft genome sequences of novel Actinobacteria.</title>
        <authorList>
            <person name="Sahin N."/>
            <person name="Ay H."/>
            <person name="Saygin H."/>
        </authorList>
    </citation>
    <scope>NUCLEOTIDE SEQUENCE [LARGE SCALE GENOMIC DNA]</scope>
    <source>
        <strain evidence="3 4">DSM 45347</strain>
    </source>
</reference>
<sequence length="222" mass="23904">MGNPTQDAENHNEASRANDAPEAQPASSPWLLLAVIACVAFWTAAIWMNGPTAIAILGILGAVTGATMALVALTSGKIDQKVAMATLWILSCCAIPFLLLGVNDRYLAAKDARLSPQDFTGRQAGSSLLSKITSKEKRTYLGLTFTVTPRNRQAPTCGDSIRLSVRLSWQASSVELEPNVEKDIRLGSPPDAEHREVIMTVRNVEPNSMCAVDVHVRGSLHR</sequence>
<evidence type="ECO:0000313" key="3">
    <source>
        <dbReference type="EMBL" id="TDC19632.1"/>
    </source>
</evidence>
<evidence type="ECO:0000256" key="1">
    <source>
        <dbReference type="SAM" id="MobiDB-lite"/>
    </source>
</evidence>
<gene>
    <name evidence="3" type="ORF">E1284_02910</name>
</gene>
<feature type="transmembrane region" description="Helical" evidence="2">
    <location>
        <begin position="30"/>
        <end position="47"/>
    </location>
</feature>
<keyword evidence="4" id="KW-1185">Reference proteome</keyword>
<dbReference type="Proteomes" id="UP000295431">
    <property type="component" value="Unassembled WGS sequence"/>
</dbReference>
<comment type="caution">
    <text evidence="3">The sequence shown here is derived from an EMBL/GenBank/DDBJ whole genome shotgun (WGS) entry which is preliminary data.</text>
</comment>
<proteinExistence type="predicted"/>
<keyword evidence="2" id="KW-1133">Transmembrane helix</keyword>
<dbReference type="EMBL" id="SMJW01000007">
    <property type="protein sequence ID" value="TDC19632.1"/>
    <property type="molecule type" value="Genomic_DNA"/>
</dbReference>
<keyword evidence="2" id="KW-0812">Transmembrane</keyword>
<dbReference type="RefSeq" id="WP_131936734.1">
    <property type="nucleotide sequence ID" value="NZ_BAAAMX010000007.1"/>
</dbReference>
<keyword evidence="2" id="KW-0472">Membrane</keyword>